<protein>
    <submittedName>
        <fullName evidence="1">Uncharacterized protein</fullName>
    </submittedName>
</protein>
<evidence type="ECO:0000313" key="2">
    <source>
        <dbReference type="Proteomes" id="UP001140091"/>
    </source>
</evidence>
<dbReference type="AlphaFoldDB" id="A0A9W8IY31"/>
<organism evidence="1 2">
    <name type="scientific">Candolleomyces eurysporus</name>
    <dbReference type="NCBI Taxonomy" id="2828524"/>
    <lineage>
        <taxon>Eukaryota</taxon>
        <taxon>Fungi</taxon>
        <taxon>Dikarya</taxon>
        <taxon>Basidiomycota</taxon>
        <taxon>Agaricomycotina</taxon>
        <taxon>Agaricomycetes</taxon>
        <taxon>Agaricomycetidae</taxon>
        <taxon>Agaricales</taxon>
        <taxon>Agaricineae</taxon>
        <taxon>Psathyrellaceae</taxon>
        <taxon>Candolleomyces</taxon>
    </lineage>
</organism>
<gene>
    <name evidence="1" type="ORF">H1R20_g15123</name>
</gene>
<accession>A0A9W8IY31</accession>
<name>A0A9W8IY31_9AGAR</name>
<dbReference type="EMBL" id="JANBPK010001527">
    <property type="protein sequence ID" value="KAJ2921973.1"/>
    <property type="molecule type" value="Genomic_DNA"/>
</dbReference>
<comment type="caution">
    <text evidence="1">The sequence shown here is derived from an EMBL/GenBank/DDBJ whole genome shotgun (WGS) entry which is preliminary data.</text>
</comment>
<reference evidence="1" key="1">
    <citation type="submission" date="2022-06" db="EMBL/GenBank/DDBJ databases">
        <title>Genome Sequence of Candolleomyces eurysporus.</title>
        <authorList>
            <person name="Buettner E."/>
        </authorList>
    </citation>
    <scope>NUCLEOTIDE SEQUENCE</scope>
    <source>
        <strain evidence="1">VTCC 930004</strain>
    </source>
</reference>
<keyword evidence="2" id="KW-1185">Reference proteome</keyword>
<dbReference type="Proteomes" id="UP001140091">
    <property type="component" value="Unassembled WGS sequence"/>
</dbReference>
<proteinExistence type="predicted"/>
<sequence length="314" mass="35814">MFLTNSYLPNSELNKIESALKPLLDKKGVRYETVLKTIDQFSRFIDSCLLEYTTLVVTEMRQTFLEMSTNITTLRREIALVEVIKVIDPFGNSQTVLKVDATDCMGIARLIVQRYSYNPVFQRILESFVHAREFELKLDDQRRISSLKDADLASIERSSKVVMSVIVYQETVPDRRNARCPLCAKDIPYKQTRTDRAICKPPKADRPVGFDISMLRQLTIILAESGAFTSSSNDFGTKFNNSVQRIFGGIVRPVLLCWETNDPINGWYAEARLVKVDHTNVRFTQARAATRMKAREMAARSGYEEICAQFPEGL</sequence>
<dbReference type="OrthoDB" id="2995899at2759"/>
<feature type="non-terminal residue" evidence="1">
    <location>
        <position position="314"/>
    </location>
</feature>
<evidence type="ECO:0000313" key="1">
    <source>
        <dbReference type="EMBL" id="KAJ2921973.1"/>
    </source>
</evidence>